<dbReference type="InterPro" id="IPR025850">
    <property type="entry name" value="SUKH-3"/>
</dbReference>
<dbReference type="Pfam" id="PF14433">
    <property type="entry name" value="SUKH-3"/>
    <property type="match status" value="1"/>
</dbReference>
<dbReference type="EMBL" id="BNAR01000030">
    <property type="protein sequence ID" value="GHH63010.1"/>
    <property type="molecule type" value="Genomic_DNA"/>
</dbReference>
<proteinExistence type="predicted"/>
<sequence length="147" mass="16502">MSPRFAPDVENRLTRAGWFPGRKVDTESWRGRLEEEGFVFPQAVLRFLEEFDGLYIEHDGPAADVGRYPVEFNPVLAVGEADRFAEWGADVGRTIAPLGEFERGQFFLGMDETGEIYHVSNWVARYGVGDAGLERLLLGHSGEELPL</sequence>
<evidence type="ECO:0008006" key="3">
    <source>
        <dbReference type="Google" id="ProtNLM"/>
    </source>
</evidence>
<organism evidence="1 2">
    <name type="scientific">Lentzea cavernae</name>
    <dbReference type="NCBI Taxonomy" id="2020703"/>
    <lineage>
        <taxon>Bacteria</taxon>
        <taxon>Bacillati</taxon>
        <taxon>Actinomycetota</taxon>
        <taxon>Actinomycetes</taxon>
        <taxon>Pseudonocardiales</taxon>
        <taxon>Pseudonocardiaceae</taxon>
        <taxon>Lentzea</taxon>
    </lineage>
</organism>
<keyword evidence="2" id="KW-1185">Reference proteome</keyword>
<name>A0ABQ3MVJ6_9PSEU</name>
<dbReference type="RefSeq" id="WP_191305716.1">
    <property type="nucleotide sequence ID" value="NZ_BNAR01000030.1"/>
</dbReference>
<gene>
    <name evidence="1" type="ORF">GCM10017774_91620</name>
</gene>
<comment type="caution">
    <text evidence="1">The sequence shown here is derived from an EMBL/GenBank/DDBJ whole genome shotgun (WGS) entry which is preliminary data.</text>
</comment>
<reference evidence="2" key="1">
    <citation type="journal article" date="2019" name="Int. J. Syst. Evol. Microbiol.">
        <title>The Global Catalogue of Microorganisms (GCM) 10K type strain sequencing project: providing services to taxonomists for standard genome sequencing and annotation.</title>
        <authorList>
            <consortium name="The Broad Institute Genomics Platform"/>
            <consortium name="The Broad Institute Genome Sequencing Center for Infectious Disease"/>
            <person name="Wu L."/>
            <person name="Ma J."/>
        </authorList>
    </citation>
    <scope>NUCLEOTIDE SEQUENCE [LARGE SCALE GENOMIC DNA]</scope>
    <source>
        <strain evidence="2">CGMCC 4.7367</strain>
    </source>
</reference>
<accession>A0ABQ3MVJ6</accession>
<evidence type="ECO:0000313" key="1">
    <source>
        <dbReference type="EMBL" id="GHH63010.1"/>
    </source>
</evidence>
<evidence type="ECO:0000313" key="2">
    <source>
        <dbReference type="Proteomes" id="UP000605568"/>
    </source>
</evidence>
<dbReference type="Proteomes" id="UP000605568">
    <property type="component" value="Unassembled WGS sequence"/>
</dbReference>
<protein>
    <recommendedName>
        <fullName evidence="3">SUKH-3 immunity protein</fullName>
    </recommendedName>
</protein>